<feature type="non-terminal residue" evidence="1">
    <location>
        <position position="1"/>
    </location>
</feature>
<dbReference type="AlphaFoldDB" id="A0A8K0K527"/>
<name>A0A8K0K527_LADFU</name>
<reference evidence="1" key="2">
    <citation type="submission" date="2017-10" db="EMBL/GenBank/DDBJ databases">
        <title>Ladona fulva Genome sequencing and assembly.</title>
        <authorList>
            <person name="Murali S."/>
            <person name="Richards S."/>
            <person name="Bandaranaike D."/>
            <person name="Bellair M."/>
            <person name="Blankenburg K."/>
            <person name="Chao H."/>
            <person name="Dinh H."/>
            <person name="Doddapaneni H."/>
            <person name="Dugan-Rocha S."/>
            <person name="Elkadiri S."/>
            <person name="Gnanaolivu R."/>
            <person name="Hernandez B."/>
            <person name="Skinner E."/>
            <person name="Javaid M."/>
            <person name="Lee S."/>
            <person name="Li M."/>
            <person name="Ming W."/>
            <person name="Munidasa M."/>
            <person name="Muniz J."/>
            <person name="Nguyen L."/>
            <person name="Hughes D."/>
            <person name="Osuji N."/>
            <person name="Pu L.-L."/>
            <person name="Puazo M."/>
            <person name="Qu C."/>
            <person name="Quiroz J."/>
            <person name="Raj R."/>
            <person name="Weissenberger G."/>
            <person name="Xin Y."/>
            <person name="Zou X."/>
            <person name="Han Y."/>
            <person name="Worley K."/>
            <person name="Muzny D."/>
            <person name="Gibbs R."/>
        </authorList>
    </citation>
    <scope>NUCLEOTIDE SEQUENCE</scope>
    <source>
        <strain evidence="1">Sampled in the wild</strain>
    </source>
</reference>
<sequence length="141" mass="15845">MTPVRPWRKHHEMISSQLTQPIQEPLGLGAHTGAPNFGRELIGGDMAQKLFLITQKIHKKMPSQSDGETSILDHKVDSIVIRLLGICLLDYRKISAFLFVTHIPIVVLKKMQMGKNISKRSWNKRSSVYQTGPGLLFSLNG</sequence>
<evidence type="ECO:0000313" key="2">
    <source>
        <dbReference type="Proteomes" id="UP000792457"/>
    </source>
</evidence>
<proteinExistence type="predicted"/>
<dbReference type="EMBL" id="KZ308375">
    <property type="protein sequence ID" value="KAG8228505.1"/>
    <property type="molecule type" value="Genomic_DNA"/>
</dbReference>
<keyword evidence="2" id="KW-1185">Reference proteome</keyword>
<organism evidence="1 2">
    <name type="scientific">Ladona fulva</name>
    <name type="common">Scarce chaser dragonfly</name>
    <name type="synonym">Libellula fulva</name>
    <dbReference type="NCBI Taxonomy" id="123851"/>
    <lineage>
        <taxon>Eukaryota</taxon>
        <taxon>Metazoa</taxon>
        <taxon>Ecdysozoa</taxon>
        <taxon>Arthropoda</taxon>
        <taxon>Hexapoda</taxon>
        <taxon>Insecta</taxon>
        <taxon>Pterygota</taxon>
        <taxon>Palaeoptera</taxon>
        <taxon>Odonata</taxon>
        <taxon>Epiprocta</taxon>
        <taxon>Anisoptera</taxon>
        <taxon>Libelluloidea</taxon>
        <taxon>Libellulidae</taxon>
        <taxon>Ladona</taxon>
    </lineage>
</organism>
<gene>
    <name evidence="1" type="ORF">J437_LFUL008377</name>
</gene>
<reference evidence="1" key="1">
    <citation type="submission" date="2013-04" db="EMBL/GenBank/DDBJ databases">
        <authorList>
            <person name="Qu J."/>
            <person name="Murali S.C."/>
            <person name="Bandaranaike D."/>
            <person name="Bellair M."/>
            <person name="Blankenburg K."/>
            <person name="Chao H."/>
            <person name="Dinh H."/>
            <person name="Doddapaneni H."/>
            <person name="Downs B."/>
            <person name="Dugan-Rocha S."/>
            <person name="Elkadiri S."/>
            <person name="Gnanaolivu R.D."/>
            <person name="Hernandez B."/>
            <person name="Javaid M."/>
            <person name="Jayaseelan J.C."/>
            <person name="Lee S."/>
            <person name="Li M."/>
            <person name="Ming W."/>
            <person name="Munidasa M."/>
            <person name="Muniz J."/>
            <person name="Nguyen L."/>
            <person name="Ongeri F."/>
            <person name="Osuji N."/>
            <person name="Pu L.-L."/>
            <person name="Puazo M."/>
            <person name="Qu C."/>
            <person name="Quiroz J."/>
            <person name="Raj R."/>
            <person name="Weissenberger G."/>
            <person name="Xin Y."/>
            <person name="Zou X."/>
            <person name="Han Y."/>
            <person name="Richards S."/>
            <person name="Worley K."/>
            <person name="Muzny D."/>
            <person name="Gibbs R."/>
        </authorList>
    </citation>
    <scope>NUCLEOTIDE SEQUENCE</scope>
    <source>
        <strain evidence="1">Sampled in the wild</strain>
    </source>
</reference>
<comment type="caution">
    <text evidence="1">The sequence shown here is derived from an EMBL/GenBank/DDBJ whole genome shotgun (WGS) entry which is preliminary data.</text>
</comment>
<protein>
    <submittedName>
        <fullName evidence="1">Uncharacterized protein</fullName>
    </submittedName>
</protein>
<accession>A0A8K0K527</accession>
<evidence type="ECO:0000313" key="1">
    <source>
        <dbReference type="EMBL" id="KAG8228505.1"/>
    </source>
</evidence>
<dbReference type="Proteomes" id="UP000792457">
    <property type="component" value="Unassembled WGS sequence"/>
</dbReference>